<organism evidence="1 2">
    <name type="scientific">Anaerocolumna jejuensis DSM 15929</name>
    <dbReference type="NCBI Taxonomy" id="1121322"/>
    <lineage>
        <taxon>Bacteria</taxon>
        <taxon>Bacillati</taxon>
        <taxon>Bacillota</taxon>
        <taxon>Clostridia</taxon>
        <taxon>Lachnospirales</taxon>
        <taxon>Lachnospiraceae</taxon>
        <taxon>Anaerocolumna</taxon>
    </lineage>
</organism>
<dbReference type="RefSeq" id="WP_073279619.1">
    <property type="nucleotide sequence ID" value="NZ_FRAC01000031.1"/>
</dbReference>
<dbReference type="OrthoDB" id="2085895at2"/>
<dbReference type="AlphaFoldDB" id="A0A1M7A813"/>
<reference evidence="1 2" key="1">
    <citation type="submission" date="2016-11" db="EMBL/GenBank/DDBJ databases">
        <authorList>
            <person name="Jaros S."/>
            <person name="Januszkiewicz K."/>
            <person name="Wedrychowicz H."/>
        </authorList>
    </citation>
    <scope>NUCLEOTIDE SEQUENCE [LARGE SCALE GENOMIC DNA]</scope>
    <source>
        <strain evidence="1 2">DSM 15929</strain>
    </source>
</reference>
<keyword evidence="2" id="KW-1185">Reference proteome</keyword>
<accession>A0A1M7A813</accession>
<protein>
    <submittedName>
        <fullName evidence="1">Uncharacterized protein</fullName>
    </submittedName>
</protein>
<gene>
    <name evidence="1" type="ORF">SAMN02745136_04783</name>
</gene>
<sequence>MKRNGVGLEDLLAEFNENIVSKPSSATLGIVTITRRDLEELKKSSKKANIKMTGILTFSEDVTPDLAKETIESIKVRGTIKASPKVQEVLNTLINET</sequence>
<evidence type="ECO:0000313" key="1">
    <source>
        <dbReference type="EMBL" id="SHL38775.1"/>
    </source>
</evidence>
<dbReference type="EMBL" id="FRAC01000031">
    <property type="protein sequence ID" value="SHL38775.1"/>
    <property type="molecule type" value="Genomic_DNA"/>
</dbReference>
<proteinExistence type="predicted"/>
<dbReference type="Pfam" id="PF17723">
    <property type="entry name" value="RHH_8"/>
    <property type="match status" value="1"/>
</dbReference>
<dbReference type="InterPro" id="IPR041088">
    <property type="entry name" value="RHH_8"/>
</dbReference>
<evidence type="ECO:0000313" key="2">
    <source>
        <dbReference type="Proteomes" id="UP000184386"/>
    </source>
</evidence>
<name>A0A1M7A813_9FIRM</name>
<dbReference type="Proteomes" id="UP000184386">
    <property type="component" value="Unassembled WGS sequence"/>
</dbReference>